<keyword evidence="2" id="KW-0812">Transmembrane</keyword>
<feature type="compositionally biased region" description="Low complexity" evidence="1">
    <location>
        <begin position="958"/>
        <end position="971"/>
    </location>
</feature>
<gene>
    <name evidence="3" type="ORF">FFLO_01746</name>
</gene>
<feature type="region of interest" description="Disordered" evidence="1">
    <location>
        <begin position="627"/>
        <end position="655"/>
    </location>
</feature>
<feature type="compositionally biased region" description="Basic and acidic residues" evidence="1">
    <location>
        <begin position="631"/>
        <end position="640"/>
    </location>
</feature>
<evidence type="ECO:0000256" key="1">
    <source>
        <dbReference type="SAM" id="MobiDB-lite"/>
    </source>
</evidence>
<feature type="compositionally biased region" description="Polar residues" evidence="1">
    <location>
        <begin position="62"/>
        <end position="73"/>
    </location>
</feature>
<evidence type="ECO:0000313" key="4">
    <source>
        <dbReference type="Proteomes" id="UP000812966"/>
    </source>
</evidence>
<proteinExistence type="predicted"/>
<sequence length="1012" mass="106539">MASSSPRSQQDDSVDRLLTIVLDDEHPIACDGVSAWSPHSIDVRARHRPPDRHEMERWDESLPSSSTSTCITEHSTKQPERAKSVPRVRSALVSLGLLSLLPVQAGARPAGRDGARAPARSSSSTSSSPSIQSPIQRNARNPDGFIIHAKRDRRRSSELRLADVPEGIDERGVRRGSERFLDGADGKRPENQATPRWTTRKSPTLSATPPATSFSSSPSSGSRPTPAPPLLTQYRKDGIPPADPTSTPTPTTEATFRRITVPNTILPYLFTTDSDGQLGTANWELYGRVARDPSIIGRAEEEMTTTITTSLLDPTEPETTASTSTAGSMATQVAAADADGMDTTFLITDALPRGWGIESDRGDLYAVPLITVASVCLAALIFCFIVITVVSRAKAKRRRARRERRKAQLLKNERARQAAAERANSADGPGNDVMAGEGMRDEESSLGDEENGIGDIIRSERVAGQADQQRSNGGRYSAADSDAEKDDVLEQKFKVAGQGNRAKVRRVVSVGVTRLGNGRILEWRKGLRKRKTASNVPAAAESRDLPVQPILIDRRDAANRPGVGRRSSTSLAEGSGEGSSTTAVESDARVRGGDTVSLRDGPDGTVSPASTLPADLPLTRTISRAVTRTSESGDRAHQDVPTDAAGSQTASIGNVATPGANQASVTFAAPHFPPAYYRAAGAPGTVPPAATGSQNAVDDLPQHGETLGSTSVEGGPATISARAAEKRPANYYPAPTTVDQEDAVAVAFGHGGAGRSVGTEDVSAARPPDIRAPHLTVGDTAVIGHLATDDKGVLEQLRNAGSMPTPTAEASIAESPSVEPHHGRDATAPAVDIDDEGFERLDMDYRPEISPMGTDDQETSMTFPIPPRPVVQSSYMAAPEMPSAPSFGEDSGGSDPGQASAPFIEDVTAGTGPSAPLAEDDLAQVEGYPGHQEPSGHPGPSAPPAASAERDHQGVSSAPVAPAQPTPAARASHARRSLGLDLPVEDSGAVPPLVDERTSAAPTTRFLPRYEP</sequence>
<feature type="compositionally biased region" description="Low complexity" evidence="1">
    <location>
        <begin position="935"/>
        <end position="947"/>
    </location>
</feature>
<feature type="region of interest" description="Disordered" evidence="1">
    <location>
        <begin position="550"/>
        <end position="613"/>
    </location>
</feature>
<comment type="caution">
    <text evidence="3">The sequence shown here is derived from an EMBL/GenBank/DDBJ whole genome shotgun (WGS) entry which is preliminary data.</text>
</comment>
<organism evidence="3 4">
    <name type="scientific">Filobasidium floriforme</name>
    <dbReference type="NCBI Taxonomy" id="5210"/>
    <lineage>
        <taxon>Eukaryota</taxon>
        <taxon>Fungi</taxon>
        <taxon>Dikarya</taxon>
        <taxon>Basidiomycota</taxon>
        <taxon>Agaricomycotina</taxon>
        <taxon>Tremellomycetes</taxon>
        <taxon>Filobasidiales</taxon>
        <taxon>Filobasidiaceae</taxon>
        <taxon>Filobasidium</taxon>
    </lineage>
</organism>
<dbReference type="Proteomes" id="UP000812966">
    <property type="component" value="Unassembled WGS sequence"/>
</dbReference>
<feature type="transmembrane region" description="Helical" evidence="2">
    <location>
        <begin position="365"/>
        <end position="391"/>
    </location>
</feature>
<feature type="compositionally biased region" description="Basic residues" evidence="1">
    <location>
        <begin position="397"/>
        <end position="408"/>
    </location>
</feature>
<dbReference type="EMBL" id="JABELV010000025">
    <property type="protein sequence ID" value="KAG7562791.1"/>
    <property type="molecule type" value="Genomic_DNA"/>
</dbReference>
<evidence type="ECO:0000313" key="3">
    <source>
        <dbReference type="EMBL" id="KAG7562791.1"/>
    </source>
</evidence>
<feature type="compositionally biased region" description="Polar residues" evidence="1">
    <location>
        <begin position="645"/>
        <end position="655"/>
    </location>
</feature>
<feature type="region of interest" description="Disordered" evidence="1">
    <location>
        <begin position="173"/>
        <end position="254"/>
    </location>
</feature>
<feature type="compositionally biased region" description="Low complexity" evidence="1">
    <location>
        <begin position="202"/>
        <end position="224"/>
    </location>
</feature>
<protein>
    <recommendedName>
        <fullName evidence="5">Transmembrane protein</fullName>
    </recommendedName>
</protein>
<keyword evidence="4" id="KW-1185">Reference proteome</keyword>
<feature type="compositionally biased region" description="Low complexity" evidence="1">
    <location>
        <begin position="116"/>
        <end position="130"/>
    </location>
</feature>
<reference evidence="3" key="1">
    <citation type="submission" date="2020-04" db="EMBL/GenBank/DDBJ databases">
        <title>Analysis of mating type loci in Filobasidium floriforme.</title>
        <authorList>
            <person name="Nowrousian M."/>
        </authorList>
    </citation>
    <scope>NUCLEOTIDE SEQUENCE</scope>
    <source>
        <strain evidence="3">CBS 6242</strain>
    </source>
</reference>
<evidence type="ECO:0000256" key="2">
    <source>
        <dbReference type="SAM" id="Phobius"/>
    </source>
</evidence>
<feature type="region of interest" description="Disordered" evidence="1">
    <location>
        <begin position="47"/>
        <end position="86"/>
    </location>
</feature>
<feature type="compositionally biased region" description="Basic and acidic residues" evidence="1">
    <location>
        <begin position="51"/>
        <end position="60"/>
    </location>
</feature>
<accession>A0A8K0JP94</accession>
<feature type="compositionally biased region" description="Basic and acidic residues" evidence="1">
    <location>
        <begin position="74"/>
        <end position="83"/>
    </location>
</feature>
<evidence type="ECO:0008006" key="5">
    <source>
        <dbReference type="Google" id="ProtNLM"/>
    </source>
</evidence>
<feature type="compositionally biased region" description="Polar residues" evidence="1">
    <location>
        <begin position="566"/>
        <end position="584"/>
    </location>
</feature>
<feature type="region of interest" description="Disordered" evidence="1">
    <location>
        <begin position="397"/>
        <end position="486"/>
    </location>
</feature>
<keyword evidence="2" id="KW-0472">Membrane</keyword>
<feature type="region of interest" description="Disordered" evidence="1">
    <location>
        <begin position="814"/>
        <end position="1012"/>
    </location>
</feature>
<keyword evidence="2" id="KW-1133">Transmembrane helix</keyword>
<dbReference type="AlphaFoldDB" id="A0A8K0JP94"/>
<feature type="compositionally biased region" description="Polar residues" evidence="1">
    <location>
        <begin position="191"/>
        <end position="201"/>
    </location>
</feature>
<feature type="compositionally biased region" description="Basic and acidic residues" evidence="1">
    <location>
        <begin position="173"/>
        <end position="190"/>
    </location>
</feature>
<feature type="compositionally biased region" description="Basic and acidic residues" evidence="1">
    <location>
        <begin position="838"/>
        <end position="847"/>
    </location>
</feature>
<name>A0A8K0JP94_9TREE</name>
<feature type="region of interest" description="Disordered" evidence="1">
    <location>
        <begin position="106"/>
        <end position="160"/>
    </location>
</feature>
<feature type="region of interest" description="Disordered" evidence="1">
    <location>
        <begin position="687"/>
        <end position="716"/>
    </location>
</feature>